<keyword evidence="6 8" id="KW-0472">Membrane</keyword>
<comment type="subcellular location">
    <subcellularLocation>
        <location evidence="1">Membrane</location>
        <topology evidence="1">Multi-pass membrane protein</topology>
    </subcellularLocation>
</comment>
<dbReference type="GO" id="GO:0016020">
    <property type="term" value="C:membrane"/>
    <property type="evidence" value="ECO:0007669"/>
    <property type="project" value="UniProtKB-SubCell"/>
</dbReference>
<evidence type="ECO:0000256" key="1">
    <source>
        <dbReference type="ARBA" id="ARBA00004141"/>
    </source>
</evidence>
<evidence type="ECO:0000313" key="11">
    <source>
        <dbReference type="RefSeq" id="XP_020737811.1"/>
    </source>
</evidence>
<protein>
    <submittedName>
        <fullName evidence="10 11">Ninjurin-2</fullName>
    </submittedName>
</protein>
<dbReference type="PANTHER" id="PTHR12316">
    <property type="entry name" value="NINJURIN-RELATED"/>
    <property type="match status" value="1"/>
</dbReference>
<sequence>MSVPPLGGLAHPEEMAEIRRQGLEPTQSDQHPAGESSRMEPERGIVDPQPGSPSPGRSRPINLNRYATKKSLAESLLDMALFMSNTAQLKVVLDQGPSSHHYSALVTLLSISLLLQAVIGILLVVMAGLNLNKVEKQWRLNQLNNTATALIFITVIVNILITAFGAHDTRLLAAGTPL</sequence>
<feature type="compositionally biased region" description="Basic and acidic residues" evidence="7">
    <location>
        <begin position="11"/>
        <end position="22"/>
    </location>
</feature>
<dbReference type="GeneID" id="110130298"/>
<keyword evidence="5 8" id="KW-1133">Transmembrane helix</keyword>
<dbReference type="PANTHER" id="PTHR12316:SF24">
    <property type="entry name" value="NINJURIN-2"/>
    <property type="match status" value="1"/>
</dbReference>
<feature type="transmembrane region" description="Helical" evidence="8">
    <location>
        <begin position="143"/>
        <end position="166"/>
    </location>
</feature>
<reference evidence="10 11" key="2">
    <citation type="submission" date="2025-04" db="UniProtKB">
        <authorList>
            <consortium name="RefSeq"/>
        </authorList>
    </citation>
    <scope>IDENTIFICATION</scope>
    <source>
        <tissue evidence="10 11">Blood</tissue>
    </source>
</reference>
<dbReference type="KEGG" id="ovr:110130298"/>
<evidence type="ECO:0000256" key="6">
    <source>
        <dbReference type="ARBA" id="ARBA00023136"/>
    </source>
</evidence>
<evidence type="ECO:0000256" key="8">
    <source>
        <dbReference type="SAM" id="Phobius"/>
    </source>
</evidence>
<dbReference type="AlphaFoldDB" id="A0A6J0WN17"/>
<dbReference type="RefSeq" id="XP_020737811.1">
    <property type="nucleotide sequence ID" value="XM_020882152.1"/>
</dbReference>
<evidence type="ECO:0000256" key="3">
    <source>
        <dbReference type="ARBA" id="ARBA00022692"/>
    </source>
</evidence>
<evidence type="ECO:0000256" key="2">
    <source>
        <dbReference type="ARBA" id="ARBA00008141"/>
    </source>
</evidence>
<evidence type="ECO:0000256" key="4">
    <source>
        <dbReference type="ARBA" id="ARBA00022889"/>
    </source>
</evidence>
<accession>A0A6J0WN17</accession>
<dbReference type="GO" id="GO:0042246">
    <property type="term" value="P:tissue regeneration"/>
    <property type="evidence" value="ECO:0007669"/>
    <property type="project" value="InterPro"/>
</dbReference>
<proteinExistence type="inferred from homology"/>
<comment type="similarity">
    <text evidence="2">Belongs to the ninjurin family.</text>
</comment>
<evidence type="ECO:0000256" key="7">
    <source>
        <dbReference type="SAM" id="MobiDB-lite"/>
    </source>
</evidence>
<evidence type="ECO:0000313" key="9">
    <source>
        <dbReference type="Proteomes" id="UP001652640"/>
    </source>
</evidence>
<dbReference type="Pfam" id="PF04923">
    <property type="entry name" value="Ninjurin"/>
    <property type="match status" value="1"/>
</dbReference>
<dbReference type="RefSeq" id="XP_020737810.1">
    <property type="nucleotide sequence ID" value="XM_020882151.1"/>
</dbReference>
<feature type="region of interest" description="Disordered" evidence="7">
    <location>
        <begin position="1"/>
        <end position="63"/>
    </location>
</feature>
<dbReference type="InterPro" id="IPR007007">
    <property type="entry name" value="Ninjurin"/>
</dbReference>
<organism evidence="9 10">
    <name type="scientific">Odocoileus virginianus</name>
    <name type="common">White-tailed deer</name>
    <dbReference type="NCBI Taxonomy" id="9874"/>
    <lineage>
        <taxon>Eukaryota</taxon>
        <taxon>Metazoa</taxon>
        <taxon>Chordata</taxon>
        <taxon>Craniata</taxon>
        <taxon>Vertebrata</taxon>
        <taxon>Euteleostomi</taxon>
        <taxon>Mammalia</taxon>
        <taxon>Eutheria</taxon>
        <taxon>Laurasiatheria</taxon>
        <taxon>Artiodactyla</taxon>
        <taxon>Ruminantia</taxon>
        <taxon>Pecora</taxon>
        <taxon>Cervidae</taxon>
        <taxon>Odocoileinae</taxon>
        <taxon>Odocoileus</taxon>
    </lineage>
</organism>
<dbReference type="GO" id="GO:0007155">
    <property type="term" value="P:cell adhesion"/>
    <property type="evidence" value="ECO:0007669"/>
    <property type="project" value="UniProtKB-KW"/>
</dbReference>
<gene>
    <name evidence="10 11" type="primary">NINJ2</name>
</gene>
<feature type="transmembrane region" description="Helical" evidence="8">
    <location>
        <begin position="102"/>
        <end position="131"/>
    </location>
</feature>
<reference evidence="9" key="1">
    <citation type="journal article" date="2022" name="J. Hered.">
        <title>A De Novo Chromosome-Level Genome Assembly of the White-Tailed Deer, Odocoileus Virginianus.</title>
        <authorList>
            <person name="London E.W."/>
            <person name="Roca A.L."/>
            <person name="Novakofski J.E."/>
            <person name="Mateus-Pinilla N.E."/>
        </authorList>
    </citation>
    <scope>NUCLEOTIDE SEQUENCE [LARGE SCALE GENOMIC DNA]</scope>
</reference>
<keyword evidence="9" id="KW-1185">Reference proteome</keyword>
<evidence type="ECO:0000313" key="10">
    <source>
        <dbReference type="RefSeq" id="XP_020737810.1"/>
    </source>
</evidence>
<evidence type="ECO:0000256" key="5">
    <source>
        <dbReference type="ARBA" id="ARBA00022989"/>
    </source>
</evidence>
<name>A0A6J0WN17_ODOVR</name>
<dbReference type="Proteomes" id="UP001652640">
    <property type="component" value="Chromosome 23"/>
</dbReference>
<keyword evidence="4" id="KW-0130">Cell adhesion</keyword>
<dbReference type="OrthoDB" id="6114058at2759"/>
<keyword evidence="3 8" id="KW-0812">Transmembrane</keyword>